<proteinExistence type="predicted"/>
<evidence type="ECO:0000256" key="1">
    <source>
        <dbReference type="SAM" id="Phobius"/>
    </source>
</evidence>
<evidence type="ECO:0008006" key="4">
    <source>
        <dbReference type="Google" id="ProtNLM"/>
    </source>
</evidence>
<dbReference type="STRING" id="1817825.A2720_03905"/>
<name>A0A1F5NTM2_9BACT</name>
<dbReference type="EMBL" id="MFEL01000012">
    <property type="protein sequence ID" value="OGE81021.1"/>
    <property type="molecule type" value="Genomic_DNA"/>
</dbReference>
<dbReference type="Proteomes" id="UP000178892">
    <property type="component" value="Unassembled WGS sequence"/>
</dbReference>
<evidence type="ECO:0000313" key="2">
    <source>
        <dbReference type="EMBL" id="OGE81021.1"/>
    </source>
</evidence>
<sequence>MIITVVIFALIAMIAISSLVGYAMLQIRSQRQAVGQTLGISIAEAAIEAAIWKLNNQLGYSGESGTAYGSGVYNVTVSNQGNNKLIKAEVFVPNAQNPQAKRIVQVTASNGSTNIAFNYGVHVGVGGLEMENNSRINGNVYSNDDIEGSNGSRIAGTAVAAGSNEIDGVSDIDGDATARYLEDVSVDGSTSSYSLDDAVVGGNAVSDSISDCTIGGNATFDTKSSCTIGGSQFTPNPNSFVNPSVVPLPISDQQIDDWEDEAEDGGVVGTQTISGSVSLGPKKISGNLTLNNGAVLTVTGTIWVTGTITLSNGSTMQLSSGYGSLSGVVLAGTGDSSSGIINAQNGSAVLGSGTAGSYLMLLSQRDHSSNTAITVANNATGGIFYAGRGVVVVANTATTKEITAEKIHLNQNAVVTYESGLASAQFSSGPAGGWEMLDGTWQLLQ</sequence>
<keyword evidence="1" id="KW-0812">Transmembrane</keyword>
<keyword evidence="1" id="KW-1133">Transmembrane helix</keyword>
<dbReference type="AlphaFoldDB" id="A0A1F5NTM2"/>
<evidence type="ECO:0000313" key="3">
    <source>
        <dbReference type="Proteomes" id="UP000178892"/>
    </source>
</evidence>
<protein>
    <recommendedName>
        <fullName evidence="4">Type 4 fimbrial biogenesis protein PilX N-terminal domain-containing protein</fullName>
    </recommendedName>
</protein>
<organism evidence="2 3">
    <name type="scientific">Candidatus Doudnabacteria bacterium RIFCSPHIGHO2_01_FULL_46_24</name>
    <dbReference type="NCBI Taxonomy" id="1817825"/>
    <lineage>
        <taxon>Bacteria</taxon>
        <taxon>Candidatus Doudnaibacteriota</taxon>
    </lineage>
</organism>
<feature type="transmembrane region" description="Helical" evidence="1">
    <location>
        <begin position="6"/>
        <end position="25"/>
    </location>
</feature>
<accession>A0A1F5NTM2</accession>
<gene>
    <name evidence="2" type="ORF">A2720_03905</name>
</gene>
<keyword evidence="1" id="KW-0472">Membrane</keyword>
<comment type="caution">
    <text evidence="2">The sequence shown here is derived from an EMBL/GenBank/DDBJ whole genome shotgun (WGS) entry which is preliminary data.</text>
</comment>
<reference evidence="2 3" key="1">
    <citation type="journal article" date="2016" name="Nat. Commun.">
        <title>Thousands of microbial genomes shed light on interconnected biogeochemical processes in an aquifer system.</title>
        <authorList>
            <person name="Anantharaman K."/>
            <person name="Brown C.T."/>
            <person name="Hug L.A."/>
            <person name="Sharon I."/>
            <person name="Castelle C.J."/>
            <person name="Probst A.J."/>
            <person name="Thomas B.C."/>
            <person name="Singh A."/>
            <person name="Wilkins M.J."/>
            <person name="Karaoz U."/>
            <person name="Brodie E.L."/>
            <person name="Williams K.H."/>
            <person name="Hubbard S.S."/>
            <person name="Banfield J.F."/>
        </authorList>
    </citation>
    <scope>NUCLEOTIDE SEQUENCE [LARGE SCALE GENOMIC DNA]</scope>
</reference>